<organism evidence="2 3">
    <name type="scientific">Marasmius crinis-equi</name>
    <dbReference type="NCBI Taxonomy" id="585013"/>
    <lineage>
        <taxon>Eukaryota</taxon>
        <taxon>Fungi</taxon>
        <taxon>Dikarya</taxon>
        <taxon>Basidiomycota</taxon>
        <taxon>Agaricomycotina</taxon>
        <taxon>Agaricomycetes</taxon>
        <taxon>Agaricomycetidae</taxon>
        <taxon>Agaricales</taxon>
        <taxon>Marasmiineae</taxon>
        <taxon>Marasmiaceae</taxon>
        <taxon>Marasmius</taxon>
    </lineage>
</organism>
<accession>A0ABR3EP32</accession>
<evidence type="ECO:0000256" key="1">
    <source>
        <dbReference type="SAM" id="SignalP"/>
    </source>
</evidence>
<keyword evidence="1" id="KW-0732">Signal</keyword>
<sequence>MIIPSQSAFILIALSISSLLPPSAAAPALLAGSVDNSNSGWVIVDPCNNGWTVSRHHLGENDRRAENAVDFCNNGWHVTGGTVSKMQPTAALVV</sequence>
<comment type="caution">
    <text evidence="2">The sequence shown here is derived from an EMBL/GenBank/DDBJ whole genome shotgun (WGS) entry which is preliminary data.</text>
</comment>
<reference evidence="2 3" key="1">
    <citation type="submission" date="2024-02" db="EMBL/GenBank/DDBJ databases">
        <title>A draft genome for the cacao thread blight pathogen Marasmius crinis-equi.</title>
        <authorList>
            <person name="Cohen S.P."/>
            <person name="Baruah I.K."/>
            <person name="Amoako-Attah I."/>
            <person name="Bukari Y."/>
            <person name="Meinhardt L.W."/>
            <person name="Bailey B.A."/>
        </authorList>
    </citation>
    <scope>NUCLEOTIDE SEQUENCE [LARGE SCALE GENOMIC DNA]</scope>
    <source>
        <strain evidence="2 3">GH-76</strain>
    </source>
</reference>
<gene>
    <name evidence="2" type="ORF">V5O48_017420</name>
</gene>
<feature type="chain" id="PRO_5046263129" evidence="1">
    <location>
        <begin position="26"/>
        <end position="94"/>
    </location>
</feature>
<proteinExistence type="predicted"/>
<protein>
    <submittedName>
        <fullName evidence="2">Uncharacterized protein</fullName>
    </submittedName>
</protein>
<dbReference type="Proteomes" id="UP001465976">
    <property type="component" value="Unassembled WGS sequence"/>
</dbReference>
<evidence type="ECO:0000313" key="2">
    <source>
        <dbReference type="EMBL" id="KAL0564622.1"/>
    </source>
</evidence>
<dbReference type="EMBL" id="JBAHYK010002665">
    <property type="protein sequence ID" value="KAL0564622.1"/>
    <property type="molecule type" value="Genomic_DNA"/>
</dbReference>
<feature type="signal peptide" evidence="1">
    <location>
        <begin position="1"/>
        <end position="25"/>
    </location>
</feature>
<name>A0ABR3EP32_9AGAR</name>
<evidence type="ECO:0000313" key="3">
    <source>
        <dbReference type="Proteomes" id="UP001465976"/>
    </source>
</evidence>
<keyword evidence="3" id="KW-1185">Reference proteome</keyword>